<proteinExistence type="predicted"/>
<dbReference type="InterPro" id="IPR001138">
    <property type="entry name" value="Zn2Cys6_DnaBD"/>
</dbReference>
<reference evidence="4" key="2">
    <citation type="submission" date="2023-06" db="EMBL/GenBank/DDBJ databases">
        <authorList>
            <consortium name="Lawrence Berkeley National Laboratory"/>
            <person name="Haridas S."/>
            <person name="Hensen N."/>
            <person name="Bonometti L."/>
            <person name="Westerberg I."/>
            <person name="Brannstrom I.O."/>
            <person name="Guillou S."/>
            <person name="Cros-Aarteil S."/>
            <person name="Calhoun S."/>
            <person name="Kuo A."/>
            <person name="Mondo S."/>
            <person name="Pangilinan J."/>
            <person name="Riley R."/>
            <person name="LaButti K."/>
            <person name="Andreopoulos B."/>
            <person name="Lipzen A."/>
            <person name="Chen C."/>
            <person name="Yanf M."/>
            <person name="Daum C."/>
            <person name="Ng V."/>
            <person name="Clum A."/>
            <person name="Steindorff A."/>
            <person name="Ohm R."/>
            <person name="Martin F."/>
            <person name="Silar P."/>
            <person name="Natvig D."/>
            <person name="Lalanne C."/>
            <person name="Gautier V."/>
            <person name="Ament-velasquez S.L."/>
            <person name="Kruys A."/>
            <person name="Hutchinson M.I."/>
            <person name="Powell A.J."/>
            <person name="Barry K."/>
            <person name="Miller A.N."/>
            <person name="Grigoriev I.V."/>
            <person name="Debuchy R."/>
            <person name="Gladieux P."/>
            <person name="Thoren M.H."/>
            <person name="Johannesson H."/>
        </authorList>
    </citation>
    <scope>NUCLEOTIDE SEQUENCE</scope>
    <source>
        <strain evidence="4">CBS 232.78</strain>
    </source>
</reference>
<accession>A0AAE0TV39</accession>
<dbReference type="GO" id="GO:0008270">
    <property type="term" value="F:zinc ion binding"/>
    <property type="evidence" value="ECO:0007669"/>
    <property type="project" value="InterPro"/>
</dbReference>
<dbReference type="PANTHER" id="PTHR38111:SF11">
    <property type="entry name" value="TRANSCRIPTION FACTOR DOMAIN-CONTAINING PROTEIN-RELATED"/>
    <property type="match status" value="1"/>
</dbReference>
<keyword evidence="5" id="KW-1185">Reference proteome</keyword>
<dbReference type="Pfam" id="PF00172">
    <property type="entry name" value="Zn_clus"/>
    <property type="match status" value="1"/>
</dbReference>
<dbReference type="Gene3D" id="4.10.240.10">
    <property type="entry name" value="Zn(2)-C6 fungal-type DNA-binding domain"/>
    <property type="match status" value="1"/>
</dbReference>
<reference evidence="4" key="1">
    <citation type="journal article" date="2023" name="Mol. Phylogenet. Evol.">
        <title>Genome-scale phylogeny and comparative genomics of the fungal order Sordariales.</title>
        <authorList>
            <person name="Hensen N."/>
            <person name="Bonometti L."/>
            <person name="Westerberg I."/>
            <person name="Brannstrom I.O."/>
            <person name="Guillou S."/>
            <person name="Cros-Aarteil S."/>
            <person name="Calhoun S."/>
            <person name="Haridas S."/>
            <person name="Kuo A."/>
            <person name="Mondo S."/>
            <person name="Pangilinan J."/>
            <person name="Riley R."/>
            <person name="LaButti K."/>
            <person name="Andreopoulos B."/>
            <person name="Lipzen A."/>
            <person name="Chen C."/>
            <person name="Yan M."/>
            <person name="Daum C."/>
            <person name="Ng V."/>
            <person name="Clum A."/>
            <person name="Steindorff A."/>
            <person name="Ohm R.A."/>
            <person name="Martin F."/>
            <person name="Silar P."/>
            <person name="Natvig D.O."/>
            <person name="Lalanne C."/>
            <person name="Gautier V."/>
            <person name="Ament-Velasquez S.L."/>
            <person name="Kruys A."/>
            <person name="Hutchinson M.I."/>
            <person name="Powell A.J."/>
            <person name="Barry K."/>
            <person name="Miller A.N."/>
            <person name="Grigoriev I.V."/>
            <person name="Debuchy R."/>
            <person name="Gladieux P."/>
            <person name="Hiltunen Thoren M."/>
            <person name="Johannesson H."/>
        </authorList>
    </citation>
    <scope>NUCLEOTIDE SEQUENCE</scope>
    <source>
        <strain evidence="4">CBS 232.78</strain>
    </source>
</reference>
<feature type="domain" description="Zn(2)-C6 fungal-type" evidence="3">
    <location>
        <begin position="9"/>
        <end position="37"/>
    </location>
</feature>
<sequence length="429" mass="46793">MPGVPSSRGCDACRQQKKKCDQLTPLCSRCARLGIPCIGSGERRYKFRHMAAPDQSSSKQTPTTVAQAGSPSAAASSMQLATIVPSNRATLDAGHFISALQVTDVRFDLRIYGPFFVELPRRLGRNRALDASVRALAVSFPSVHTHQYTPDMYKAYGEALRCLRASLGDPATARSVETMCAVYLVMICQGWIGRGGDFFPSHGEAIAHMLNTAAAAQNWRGEFEAEVTNTLLVIVLLESFGNHKIRLDPSLWATSEPPVIARPNRPPVNQATDIECLRIPTLAAVSSYTRNVQGNLPAIQSTYEVLQNDLAKMKVLLSEASETNLTLLARQIHARRQTGYGTLLLLGLMANWALSVFGIGDPRALELEKATLVDEIMDLAQRASQYRPLAASAMPGFLMAAKTMTDDAARLARLEELLALYRSDFPASN</sequence>
<name>A0AAE0TV39_9PEZI</name>
<dbReference type="Proteomes" id="UP001285441">
    <property type="component" value="Unassembled WGS sequence"/>
</dbReference>
<dbReference type="InterPro" id="IPR036864">
    <property type="entry name" value="Zn2-C6_fun-type_DNA-bd_sf"/>
</dbReference>
<dbReference type="InterPro" id="IPR053178">
    <property type="entry name" value="Osmoadaptation_assoc"/>
</dbReference>
<evidence type="ECO:0000313" key="4">
    <source>
        <dbReference type="EMBL" id="KAK3380844.1"/>
    </source>
</evidence>
<dbReference type="GO" id="GO:0000981">
    <property type="term" value="F:DNA-binding transcription factor activity, RNA polymerase II-specific"/>
    <property type="evidence" value="ECO:0007669"/>
    <property type="project" value="InterPro"/>
</dbReference>
<feature type="compositionally biased region" description="Polar residues" evidence="2">
    <location>
        <begin position="54"/>
        <end position="65"/>
    </location>
</feature>
<evidence type="ECO:0000259" key="3">
    <source>
        <dbReference type="PROSITE" id="PS50048"/>
    </source>
</evidence>
<organism evidence="4 5">
    <name type="scientific">Podospora didyma</name>
    <dbReference type="NCBI Taxonomy" id="330526"/>
    <lineage>
        <taxon>Eukaryota</taxon>
        <taxon>Fungi</taxon>
        <taxon>Dikarya</taxon>
        <taxon>Ascomycota</taxon>
        <taxon>Pezizomycotina</taxon>
        <taxon>Sordariomycetes</taxon>
        <taxon>Sordariomycetidae</taxon>
        <taxon>Sordariales</taxon>
        <taxon>Podosporaceae</taxon>
        <taxon>Podospora</taxon>
    </lineage>
</organism>
<feature type="region of interest" description="Disordered" evidence="2">
    <location>
        <begin position="50"/>
        <end position="71"/>
    </location>
</feature>
<comment type="caution">
    <text evidence="4">The sequence shown here is derived from an EMBL/GenBank/DDBJ whole genome shotgun (WGS) entry which is preliminary data.</text>
</comment>
<evidence type="ECO:0000256" key="1">
    <source>
        <dbReference type="ARBA" id="ARBA00023242"/>
    </source>
</evidence>
<dbReference type="SMART" id="SM00066">
    <property type="entry name" value="GAL4"/>
    <property type="match status" value="1"/>
</dbReference>
<dbReference type="PROSITE" id="PS50048">
    <property type="entry name" value="ZN2_CY6_FUNGAL_2"/>
    <property type="match status" value="1"/>
</dbReference>
<keyword evidence="1" id="KW-0539">Nucleus</keyword>
<dbReference type="EMBL" id="JAULSW010000005">
    <property type="protein sequence ID" value="KAK3380844.1"/>
    <property type="molecule type" value="Genomic_DNA"/>
</dbReference>
<dbReference type="AlphaFoldDB" id="A0AAE0TV39"/>
<dbReference type="CDD" id="cd00067">
    <property type="entry name" value="GAL4"/>
    <property type="match status" value="1"/>
</dbReference>
<dbReference type="SUPFAM" id="SSF57701">
    <property type="entry name" value="Zn2/Cys6 DNA-binding domain"/>
    <property type="match status" value="1"/>
</dbReference>
<dbReference type="PANTHER" id="PTHR38111">
    <property type="entry name" value="ZN(2)-C6 FUNGAL-TYPE DOMAIN-CONTAINING PROTEIN-RELATED"/>
    <property type="match status" value="1"/>
</dbReference>
<gene>
    <name evidence="4" type="ORF">B0H63DRAFT_474464</name>
</gene>
<protein>
    <recommendedName>
        <fullName evidence="3">Zn(2)-C6 fungal-type domain-containing protein</fullName>
    </recommendedName>
</protein>
<evidence type="ECO:0000313" key="5">
    <source>
        <dbReference type="Proteomes" id="UP001285441"/>
    </source>
</evidence>
<evidence type="ECO:0000256" key="2">
    <source>
        <dbReference type="SAM" id="MobiDB-lite"/>
    </source>
</evidence>
<dbReference type="PROSITE" id="PS00463">
    <property type="entry name" value="ZN2_CY6_FUNGAL_1"/>
    <property type="match status" value="1"/>
</dbReference>